<proteinExistence type="predicted"/>
<feature type="domain" description="DUF2264" evidence="2">
    <location>
        <begin position="25"/>
        <end position="385"/>
    </location>
</feature>
<sequence length="648" mass="70668">MEQASPDRYQPPTAHGPRPTAHAFTRDEALALWSRIVAGWARHLDGSGARTLIEGEPNAADAGGSYEGVTRMLWGLGGWLAPPGRPAVVTWRGEAFDTEALMRRAIVAGTDPRSPGYWGAAPPRGEYDQRTVESGQVAFALWQTRSRIWAHLDDRERERVVAWLERFGRQPSYWRNNWALFWVLNHAARKALGAPHDQAIIDSALDYLDGVYCGAGWYDDGPARGARHFDDYNFWVFGSHVLAWAGCDGDSQPARRDRLLERVRASMDHFPFFFAADGAYTEYGRSLAYKFARLGAPLWAYRLGAWPHPVGMLRRLVGRHLRWYVDRGAIRADGTLRQALTAGGSPEIREPYIATGSPYWAMQAFGALWSLPDDDPFWATEEEPLPVERGDFVRAFPQPGWVVSGTAATGAVQRFNAGSQGGPAKYGKFAYATAAPFNVGLADGRPAPDGMLCLTGGGEWGHRGEGLAHAVGEPGWLRMRYEERVGGGTHLIDTTIVVRGEHHLRAHRVVLDPAADAPIGAVEGAAPLGYAPGVLPSIESDRVTGGEGAAAEGRAVAIVPLQGYSRGVPAAAWRGRDRLNSVYGRYVLPLLEVDELAPGHELICLVHIGGAPVDLTELRGSVADAGWLADGTFRLTWREGDTIDVPPL</sequence>
<organism evidence="3">
    <name type="scientific">uncultured Thermomicrobiales bacterium</name>
    <dbReference type="NCBI Taxonomy" id="1645740"/>
    <lineage>
        <taxon>Bacteria</taxon>
        <taxon>Pseudomonadati</taxon>
        <taxon>Thermomicrobiota</taxon>
        <taxon>Thermomicrobia</taxon>
        <taxon>Thermomicrobiales</taxon>
        <taxon>environmental samples</taxon>
    </lineage>
</organism>
<feature type="region of interest" description="Disordered" evidence="1">
    <location>
        <begin position="1"/>
        <end position="21"/>
    </location>
</feature>
<dbReference type="Pfam" id="PF10022">
    <property type="entry name" value="DUF2264"/>
    <property type="match status" value="1"/>
</dbReference>
<gene>
    <name evidence="3" type="ORF">AVDCRST_MAG88-2230</name>
</gene>
<dbReference type="InterPro" id="IPR016624">
    <property type="entry name" value="UCP014753"/>
</dbReference>
<dbReference type="EMBL" id="CADCWM010000573">
    <property type="protein sequence ID" value="CAA9569875.1"/>
    <property type="molecule type" value="Genomic_DNA"/>
</dbReference>
<protein>
    <recommendedName>
        <fullName evidence="2">DUF2264 domain-containing protein</fullName>
    </recommendedName>
</protein>
<dbReference type="PANTHER" id="PTHR35339">
    <property type="entry name" value="LINALOOL DEHYDRATASE_ISOMERASE DOMAIN-CONTAINING PROTEIN"/>
    <property type="match status" value="1"/>
</dbReference>
<evidence type="ECO:0000256" key="1">
    <source>
        <dbReference type="SAM" id="MobiDB-lite"/>
    </source>
</evidence>
<evidence type="ECO:0000259" key="2">
    <source>
        <dbReference type="Pfam" id="PF10022"/>
    </source>
</evidence>
<accession>A0A6J4VAD5</accession>
<evidence type="ECO:0000313" key="3">
    <source>
        <dbReference type="EMBL" id="CAA9569875.1"/>
    </source>
</evidence>
<dbReference type="AlphaFoldDB" id="A0A6J4VAD5"/>
<reference evidence="3" key="1">
    <citation type="submission" date="2020-02" db="EMBL/GenBank/DDBJ databases">
        <authorList>
            <person name="Meier V. D."/>
        </authorList>
    </citation>
    <scope>NUCLEOTIDE SEQUENCE</scope>
    <source>
        <strain evidence="3">AVDCRST_MAG88</strain>
    </source>
</reference>
<name>A0A6J4VAD5_9BACT</name>
<dbReference type="InterPro" id="IPR049349">
    <property type="entry name" value="DUF2264_N"/>
</dbReference>
<dbReference type="PANTHER" id="PTHR35339:SF4">
    <property type="entry name" value="LINALOOL DEHYDRATASE_ISOMERASE DOMAIN-CONTAINING PROTEIN"/>
    <property type="match status" value="1"/>
</dbReference>